<keyword evidence="2" id="KW-0413">Isomerase</keyword>
<feature type="domain" description="NAD-dependent epimerase/dehydratase" evidence="1">
    <location>
        <begin position="9"/>
        <end position="211"/>
    </location>
</feature>
<reference evidence="2" key="1">
    <citation type="submission" date="2016-03" db="EMBL/GenBank/DDBJ databases">
        <authorList>
            <person name="Ploux O."/>
        </authorList>
    </citation>
    <scope>NUCLEOTIDE SEQUENCE</scope>
    <source>
        <strain evidence="2">UC10</strain>
    </source>
</reference>
<dbReference type="RefSeq" id="WP_295323564.1">
    <property type="nucleotide sequence ID" value="NZ_LT598653.1"/>
</dbReference>
<proteinExistence type="predicted"/>
<dbReference type="KEGG" id="sphu:SPPYR_0616"/>
<protein>
    <submittedName>
        <fullName evidence="2">3-beta hydroxysteroid dehydrogenase/isomerase</fullName>
    </submittedName>
</protein>
<dbReference type="GO" id="GO:0044877">
    <property type="term" value="F:protein-containing complex binding"/>
    <property type="evidence" value="ECO:0007669"/>
    <property type="project" value="TreeGrafter"/>
</dbReference>
<organism evidence="2">
    <name type="scientific">uncultured Sphingopyxis sp</name>
    <dbReference type="NCBI Taxonomy" id="310581"/>
    <lineage>
        <taxon>Bacteria</taxon>
        <taxon>Pseudomonadati</taxon>
        <taxon>Pseudomonadota</taxon>
        <taxon>Alphaproteobacteria</taxon>
        <taxon>Sphingomonadales</taxon>
        <taxon>Sphingomonadaceae</taxon>
        <taxon>Sphingopyxis</taxon>
        <taxon>environmental samples</taxon>
    </lineage>
</organism>
<sequence length="312" mass="32291">MQKLDGQLITVLGGGGFLGRYVVQRLLARGARVRIAQRDPRAATFLKPLGGLGQTQFVACDVRDAGSVARAVQGSDAVINLAGAFADMQAVQADGAGHVATAAKAAGAGALVHVSAIGADPESASAYGRSKGDGETAVRAAFADAAILRPSILFGREDHFINRFAGMMRLAPVVPVIAPRAKFQPAYVGDVADAVVAALGGDAAGKTYELGGPQVLMMGELLRWIADATGRSPLFVDVPDFIASALATGFGWAPGAPITKDQWLMLQRDNVVAEGAEGFAQLGVTPASLASVADGWLVQYRRHGRFAELAAR</sequence>
<dbReference type="PANTHER" id="PTHR12126:SF11">
    <property type="entry name" value="NADH DEHYDROGENASE [UBIQUINONE] 1 ALPHA SUBCOMPLEX SUBUNIT 9, MITOCHONDRIAL"/>
    <property type="match status" value="1"/>
</dbReference>
<dbReference type="InterPro" id="IPR001509">
    <property type="entry name" value="Epimerase_deHydtase"/>
</dbReference>
<dbReference type="AlphaFoldDB" id="A0A1Y5PSP6"/>
<dbReference type="PANTHER" id="PTHR12126">
    <property type="entry name" value="NADH-UBIQUINONE OXIDOREDUCTASE 39 KDA SUBUNIT-RELATED"/>
    <property type="match status" value="1"/>
</dbReference>
<dbReference type="Gene3D" id="3.40.50.720">
    <property type="entry name" value="NAD(P)-binding Rossmann-like Domain"/>
    <property type="match status" value="1"/>
</dbReference>
<evidence type="ECO:0000313" key="2">
    <source>
        <dbReference type="EMBL" id="SBV31736.1"/>
    </source>
</evidence>
<dbReference type="CDD" id="cd05271">
    <property type="entry name" value="NDUFA9_like_SDR_a"/>
    <property type="match status" value="1"/>
</dbReference>
<dbReference type="SUPFAM" id="SSF51735">
    <property type="entry name" value="NAD(P)-binding Rossmann-fold domains"/>
    <property type="match status" value="1"/>
</dbReference>
<dbReference type="InterPro" id="IPR036291">
    <property type="entry name" value="NAD(P)-bd_dom_sf"/>
</dbReference>
<name>A0A1Y5PSP6_9SPHN</name>
<dbReference type="EMBL" id="LT598653">
    <property type="protein sequence ID" value="SBV31736.1"/>
    <property type="molecule type" value="Genomic_DNA"/>
</dbReference>
<evidence type="ECO:0000259" key="1">
    <source>
        <dbReference type="Pfam" id="PF01370"/>
    </source>
</evidence>
<dbReference type="GO" id="GO:0016853">
    <property type="term" value="F:isomerase activity"/>
    <property type="evidence" value="ECO:0007669"/>
    <property type="project" value="UniProtKB-KW"/>
</dbReference>
<gene>
    <name evidence="2" type="ORF">SPPYR_0616</name>
</gene>
<dbReference type="InterPro" id="IPR051207">
    <property type="entry name" value="ComplexI_NDUFA9_subunit"/>
</dbReference>
<dbReference type="Pfam" id="PF01370">
    <property type="entry name" value="Epimerase"/>
    <property type="match status" value="1"/>
</dbReference>
<accession>A0A1Y5PSP6</accession>